<evidence type="ECO:0000313" key="8">
    <source>
        <dbReference type="Proteomes" id="UP001239994"/>
    </source>
</evidence>
<feature type="domain" description="Reverse transcriptase" evidence="5">
    <location>
        <begin position="599"/>
        <end position="855"/>
    </location>
</feature>
<evidence type="ECO:0000259" key="5">
    <source>
        <dbReference type="PROSITE" id="PS50878"/>
    </source>
</evidence>
<comment type="similarity">
    <text evidence="1">Belongs to the beta/gamma-crystallin family.</text>
</comment>
<evidence type="ECO:0008006" key="9">
    <source>
        <dbReference type="Google" id="ProtNLM"/>
    </source>
</evidence>
<evidence type="ECO:0000256" key="2">
    <source>
        <dbReference type="ARBA" id="ARBA00022737"/>
    </source>
</evidence>
<dbReference type="GO" id="GO:0007601">
    <property type="term" value="P:visual perception"/>
    <property type="evidence" value="ECO:0007669"/>
    <property type="project" value="TreeGrafter"/>
</dbReference>
<dbReference type="InterPro" id="IPR045860">
    <property type="entry name" value="Snake_toxin-like_sf"/>
</dbReference>
<dbReference type="PROSITE" id="PS50878">
    <property type="entry name" value="RT_POL"/>
    <property type="match status" value="1"/>
</dbReference>
<dbReference type="InterPro" id="IPR043502">
    <property type="entry name" value="DNA/RNA_pol_sf"/>
</dbReference>
<dbReference type="Pfam" id="PF00078">
    <property type="entry name" value="RVT_1"/>
    <property type="match status" value="1"/>
</dbReference>
<dbReference type="GO" id="GO:0002088">
    <property type="term" value="P:lens development in camera-type eye"/>
    <property type="evidence" value="ECO:0007669"/>
    <property type="project" value="TreeGrafter"/>
</dbReference>
<dbReference type="CDD" id="cd01650">
    <property type="entry name" value="RT_nLTR_like"/>
    <property type="match status" value="1"/>
</dbReference>
<dbReference type="InterPro" id="IPR000477">
    <property type="entry name" value="RT_dom"/>
</dbReference>
<dbReference type="PANTHER" id="PTHR11818">
    <property type="entry name" value="BETA/GAMMA CRYSTALLIN"/>
    <property type="match status" value="1"/>
</dbReference>
<evidence type="ECO:0000256" key="4">
    <source>
        <dbReference type="SAM" id="Phobius"/>
    </source>
</evidence>
<reference evidence="7" key="1">
    <citation type="submission" date="2023-03" db="EMBL/GenBank/DDBJ databases">
        <title>Electrophorus voltai genome.</title>
        <authorList>
            <person name="Bian C."/>
        </authorList>
    </citation>
    <scope>NUCLEOTIDE SEQUENCE</scope>
    <source>
        <strain evidence="7">CB-2022</strain>
        <tissue evidence="7">Muscle</tissue>
    </source>
</reference>
<dbReference type="Gene3D" id="2.170.15.10">
    <property type="entry name" value="Proaerolysin, chain A, domain 3"/>
    <property type="match status" value="3"/>
</dbReference>
<proteinExistence type="inferred from homology"/>
<feature type="domain" description="Beta/gamma crystallin 'Greek key'" evidence="6">
    <location>
        <begin position="1166"/>
        <end position="1204"/>
    </location>
</feature>
<dbReference type="CDD" id="cd20230">
    <property type="entry name" value="PFM_EP37-like"/>
    <property type="match status" value="2"/>
</dbReference>
<evidence type="ECO:0000259" key="6">
    <source>
        <dbReference type="PROSITE" id="PS50915"/>
    </source>
</evidence>
<feature type="region of interest" description="Disordered" evidence="3">
    <location>
        <begin position="507"/>
        <end position="552"/>
    </location>
</feature>
<dbReference type="PANTHER" id="PTHR11818:SF103">
    <property type="entry name" value="BETA_GAMMA CRYSTALLIN 'GREEK KEY' DOMAIN-CONTAINING PROTEIN"/>
    <property type="match status" value="1"/>
</dbReference>
<comment type="caution">
    <text evidence="7">The sequence shown here is derived from an EMBL/GenBank/DDBJ whole genome shotgun (WGS) entry which is preliminary data.</text>
</comment>
<dbReference type="Pfam" id="PF09004">
    <property type="entry name" value="ALKBH8_N"/>
    <property type="match status" value="1"/>
</dbReference>
<dbReference type="SUPFAM" id="SSF57302">
    <property type="entry name" value="Snake toxin-like"/>
    <property type="match status" value="1"/>
</dbReference>
<dbReference type="SUPFAM" id="SSF56973">
    <property type="entry name" value="Aerolisin/ETX pore-forming domain"/>
    <property type="match status" value="3"/>
</dbReference>
<feature type="transmembrane region" description="Helical" evidence="4">
    <location>
        <begin position="12"/>
        <end position="33"/>
    </location>
</feature>
<dbReference type="Proteomes" id="UP001239994">
    <property type="component" value="Unassembled WGS sequence"/>
</dbReference>
<keyword evidence="8" id="KW-1185">Reference proteome</keyword>
<feature type="domain" description="Beta/gamma crystallin 'Greek key'" evidence="6">
    <location>
        <begin position="1447"/>
        <end position="1487"/>
    </location>
</feature>
<gene>
    <name evidence="7" type="ORF">P4O66_004065</name>
</gene>
<protein>
    <recommendedName>
        <fullName evidence="9">Reverse transcriptase domain-containing protein</fullName>
    </recommendedName>
</protein>
<feature type="domain" description="Beta/gamma crystallin 'Greek key'" evidence="6">
    <location>
        <begin position="79"/>
        <end position="117"/>
    </location>
</feature>
<dbReference type="SUPFAM" id="SSF49695">
    <property type="entry name" value="gamma-Crystallin-like"/>
    <property type="match status" value="4"/>
</dbReference>
<keyword evidence="2" id="KW-0677">Repeat</keyword>
<dbReference type="InterPro" id="IPR001064">
    <property type="entry name" value="Beta/gamma_crystallin"/>
</dbReference>
<keyword evidence="4" id="KW-1133">Transmembrane helix</keyword>
<dbReference type="GO" id="GO:0008168">
    <property type="term" value="F:methyltransferase activity"/>
    <property type="evidence" value="ECO:0007669"/>
    <property type="project" value="InterPro"/>
</dbReference>
<dbReference type="GO" id="GO:0005212">
    <property type="term" value="F:structural constituent of eye lens"/>
    <property type="evidence" value="ECO:0007669"/>
    <property type="project" value="TreeGrafter"/>
</dbReference>
<dbReference type="SUPFAM" id="SSF56672">
    <property type="entry name" value="DNA/RNA polymerases"/>
    <property type="match status" value="1"/>
</dbReference>
<evidence type="ECO:0000313" key="7">
    <source>
        <dbReference type="EMBL" id="KAK1803279.1"/>
    </source>
</evidence>
<dbReference type="InterPro" id="IPR050252">
    <property type="entry name" value="Beta/Gamma-Crystallin"/>
</dbReference>
<dbReference type="InterPro" id="IPR011024">
    <property type="entry name" value="G_crystallin-like"/>
</dbReference>
<feature type="domain" description="Beta/gamma crystallin 'Greek key'" evidence="6">
    <location>
        <begin position="38"/>
        <end position="78"/>
    </location>
</feature>
<keyword evidence="4" id="KW-0812">Transmembrane</keyword>
<sequence length="1605" mass="177333">MMCCKSSVPFKWLLETIGLAGFVLGYSAGILTLPDTMNKIIVYEHINFEGLSKEFTSNVSNLVEHFFNDTISSLKVIGNPWVAYTDINFSGSQAVYEEGEYNRVNPNDSISSLEMITDDLTNPQITLYEHSAYRGSSIVLTCETNLAYGSFNDTASSHKVQRGAWVLYEHSNRGGAMMVARASRDVPNYGWFNDKVSHVRPLNPGRSIITAEVLWGQKEEHVSSVVIDTLDGRNDTDHEQNFSTELDREYEQAVTDTFSFRNESSISVGAKFEVNVGLVKAESSLTLSNTFTVEKGSSNTRTEKKAVRVSLPAKISPHTKLTVNVVRKEVQVKVPVKLTINTGFLSKVEYDPECLDPESLVKEKLCHITLNKFTEAVVGFIGKLVDDTIPRITIKKFSNQKPWVDRTIREALNSRTAAYNAGIISGNMDEYKSAAYGVRRAVREAKRRYGKKLETQFQQSGSRSLWQGLRMITDYRSPPSGLMSADKSLANELNTFFARFETTSSSANASSTNANGASANSANANGASANSTNANGASANSANANGASANSANANGASANGTIGAANGTCVGPTIEQLPLIITESDISYPPVFTDIFNLSLTLGIVPSSFKRSTIVPVPKKPRPSDLNDYRPVALTSVVMKCFEKLVRDFITSSLPASTDPLQFAYRHNRSTDDAIAHLLHTTLTHLDEGRGNYVKMLFVDYSSAFNTIIPSLLTTKLGDLGLHTSLCDWISNFLTDRPQSVRVGNCASSTLTLSTGAPQGCVLSPLLYSLYTYDCTATSSSNTIVKFADDTVVVGLISDNDERAYLEEIKHLENWCQENNLLLNVSKTKELIVDCSKKQERHYQPDLSWSRHTSSLAKKARQRLYHLRRLRDFRLPSKVIGNPWVAYTDINFSGSQAVYEEGEYNRVNPNDSISSLEMITDDLTNPQITLYEHSAYRGGSIVLTCETNLAYGSFNDTASSHKKEEHVSSVVIDTLDGRNDTDHEQNFSTELDQEYEQAVTDTFSFRNESSISLGAKFEVNVGLVKAESSLTLSNTFTVEKGSSNSRTEKKAVRVSLPAKIPTHTKLTYISFLTLPLRGHGVQILFDKYSMLYQLGSLYKAPKTSLAYLCNMTEIWILTLPDTMNKIIVYEHINFEGLSKEFTSNVSNLVEHFFNDTISSLKVIGNPWVAYTDINFSGSQAVYEEGEYNRVNPNDSISSLEMITDDLTNPQITLYEHSAYRGSSIVLTCETNLTYGSFNDTASSHKVQRGAWILYEHSNRGGAMMVARASRDVPIYDWFNDKVSHVRPLNPGRAIITAEVLWGQKEERVSSAVIDTLDGRNDTDHEQNFSTELDQEYEQAVTDTFSFRNESSISVGAKFELNVGLVKAENNLTLSNTFTVEKGSSNTRTEKKAVRVSLPAKIPPHTKLTVNVVRKEVQVKVPVKLTINTGFLRKVEYGILTLPDTMIKIIVYEHINFEGLSKEFTSNVFNLVEPFFNHTISSLKAYQAASPLSSGTALTNMSLALKCYQCLPRVNGTCTETKTNCADLCASKTAIENTIETSGKKMAIKGCSSKSYCNGDALNVQVAGTISDVKCCEGDLCNSVENVKMSLFLTLGSLLSSTLLY</sequence>
<dbReference type="PROSITE" id="PS50915">
    <property type="entry name" value="CRYSTALLIN_BETA_GAMMA"/>
    <property type="match status" value="6"/>
</dbReference>
<feature type="domain" description="Beta/gamma crystallin 'Greek key'" evidence="6">
    <location>
        <begin position="1125"/>
        <end position="1165"/>
    </location>
</feature>
<accession>A0AAD8ZPW8</accession>
<dbReference type="Gene3D" id="2.60.20.10">
    <property type="entry name" value="Crystallins"/>
    <property type="match status" value="6"/>
</dbReference>
<evidence type="ECO:0000256" key="1">
    <source>
        <dbReference type="ARBA" id="ARBA00009646"/>
    </source>
</evidence>
<feature type="domain" description="Beta/gamma crystallin 'Greek key'" evidence="6">
    <location>
        <begin position="883"/>
        <end position="921"/>
    </location>
</feature>
<keyword evidence="4" id="KW-0472">Membrane</keyword>
<evidence type="ECO:0000256" key="3">
    <source>
        <dbReference type="SAM" id="MobiDB-lite"/>
    </source>
</evidence>
<dbReference type="Gene3D" id="2.10.60.10">
    <property type="entry name" value="CD59"/>
    <property type="match status" value="1"/>
</dbReference>
<dbReference type="SMART" id="SM00247">
    <property type="entry name" value="XTALbg"/>
    <property type="match status" value="5"/>
</dbReference>
<organism evidence="7 8">
    <name type="scientific">Electrophorus voltai</name>
    <dbReference type="NCBI Taxonomy" id="2609070"/>
    <lineage>
        <taxon>Eukaryota</taxon>
        <taxon>Metazoa</taxon>
        <taxon>Chordata</taxon>
        <taxon>Craniata</taxon>
        <taxon>Vertebrata</taxon>
        <taxon>Euteleostomi</taxon>
        <taxon>Actinopterygii</taxon>
        <taxon>Neopterygii</taxon>
        <taxon>Teleostei</taxon>
        <taxon>Ostariophysi</taxon>
        <taxon>Gymnotiformes</taxon>
        <taxon>Gymnotoidei</taxon>
        <taxon>Gymnotidae</taxon>
        <taxon>Electrophorus</taxon>
    </lineage>
</organism>
<dbReference type="InterPro" id="IPR015095">
    <property type="entry name" value="AlkB_hom8_N"/>
</dbReference>
<dbReference type="InterPro" id="IPR004991">
    <property type="entry name" value="Aerolysin-like"/>
</dbReference>
<dbReference type="EMBL" id="JAROKS010000005">
    <property type="protein sequence ID" value="KAK1803279.1"/>
    <property type="molecule type" value="Genomic_DNA"/>
</dbReference>
<dbReference type="GO" id="GO:0016706">
    <property type="term" value="F:2-oxoglutarate-dependent dioxygenase activity"/>
    <property type="evidence" value="ECO:0007669"/>
    <property type="project" value="InterPro"/>
</dbReference>
<name>A0AAD8ZPW8_9TELE</name>
<dbReference type="Pfam" id="PF00030">
    <property type="entry name" value="Crystall"/>
    <property type="match status" value="4"/>
</dbReference>
<dbReference type="Pfam" id="PF03318">
    <property type="entry name" value="ETX_MTX2"/>
    <property type="match status" value="1"/>
</dbReference>